<dbReference type="SUPFAM" id="SSF57868">
    <property type="entry name" value="Metallothionein"/>
    <property type="match status" value="1"/>
</dbReference>
<keyword evidence="1" id="KW-0479">Metal-binding</keyword>
<sequence>MILKLIFILIIFLGFFKLLGGKLPSLKSKDEKKLEEDTLVECEVCSTFVTLKEAIIVGGKYYCSLECAKKA</sequence>
<reference evidence="3" key="1">
    <citation type="submission" date="2016-10" db="EMBL/GenBank/DDBJ databases">
        <authorList>
            <person name="de Groot N.N."/>
        </authorList>
    </citation>
    <scope>NUCLEOTIDE SEQUENCE</scope>
</reference>
<evidence type="ECO:0000313" key="3">
    <source>
        <dbReference type="EMBL" id="SHO81340.1"/>
    </source>
</evidence>
<keyword evidence="2" id="KW-0480">Metal-thiolate cluster</keyword>
<dbReference type="AlphaFoldDB" id="A0A1W1EKE7"/>
<evidence type="ECO:0000256" key="2">
    <source>
        <dbReference type="ARBA" id="ARBA00022851"/>
    </source>
</evidence>
<dbReference type="NCBIfam" id="NF041023">
    <property type="entry name" value="PP0621_fam"/>
    <property type="match status" value="1"/>
</dbReference>
<organism evidence="3">
    <name type="scientific">hydrothermal vent metagenome</name>
    <dbReference type="NCBI Taxonomy" id="652676"/>
    <lineage>
        <taxon>unclassified sequences</taxon>
        <taxon>metagenomes</taxon>
        <taxon>ecological metagenomes</taxon>
    </lineage>
</organism>
<accession>A0A1W1EKE7</accession>
<dbReference type="EMBL" id="FRYL01000038">
    <property type="protein sequence ID" value="SHO81340.1"/>
    <property type="molecule type" value="Genomic_DNA"/>
</dbReference>
<evidence type="ECO:0000256" key="1">
    <source>
        <dbReference type="ARBA" id="ARBA00022723"/>
    </source>
</evidence>
<dbReference type="InterPro" id="IPR049708">
    <property type="entry name" value="PP0621-like"/>
</dbReference>
<proteinExistence type="predicted"/>
<gene>
    <name evidence="3" type="ORF">MNB_SV-15-906</name>
</gene>
<dbReference type="InterPro" id="IPR017854">
    <property type="entry name" value="Metalthion_dom_sf"/>
</dbReference>
<dbReference type="Gene3D" id="2.30.170.10">
    <property type="match status" value="1"/>
</dbReference>
<evidence type="ECO:0008006" key="4">
    <source>
        <dbReference type="Google" id="ProtNLM"/>
    </source>
</evidence>
<name>A0A1W1EKE7_9ZZZZ</name>
<protein>
    <recommendedName>
        <fullName evidence="4">Prokaryotic metallothionein</fullName>
    </recommendedName>
</protein>
<dbReference type="GO" id="GO:0046872">
    <property type="term" value="F:metal ion binding"/>
    <property type="evidence" value="ECO:0007669"/>
    <property type="project" value="UniProtKB-KW"/>
</dbReference>